<sequence>MGGKGDISIFQFLWEIRFIFLFYIVGDGITTMVALGYGQEANFFLEGIMLDYGIYTIFLLKSLYIAIIFYNYKVLVSLNHVYMPYIWKSIKYSIGTLGLVLTVNNLMVIYLNWSFVQSFTSRIVVFIQQTSNIF</sequence>
<dbReference type="Proteomes" id="UP000001979">
    <property type="component" value="Chromosome"/>
</dbReference>
<keyword evidence="1" id="KW-0472">Membrane</keyword>
<accession>Q12Y81</accession>
<dbReference type="OrthoDB" id="121911at2157"/>
<keyword evidence="3" id="KW-1185">Reference proteome</keyword>
<feature type="transmembrane region" description="Helical" evidence="1">
    <location>
        <begin position="18"/>
        <end position="37"/>
    </location>
</feature>
<dbReference type="GeneID" id="3996597"/>
<keyword evidence="1" id="KW-1133">Transmembrane helix</keyword>
<proteinExistence type="predicted"/>
<feature type="transmembrane region" description="Helical" evidence="1">
    <location>
        <begin position="49"/>
        <end position="72"/>
    </location>
</feature>
<keyword evidence="1" id="KW-0812">Transmembrane</keyword>
<dbReference type="HOGENOM" id="CLU_150433_0_0_2"/>
<evidence type="ECO:0000313" key="3">
    <source>
        <dbReference type="Proteomes" id="UP000001979"/>
    </source>
</evidence>
<name>Q12Y81_METBU</name>
<dbReference type="AlphaFoldDB" id="Q12Y81"/>
<dbReference type="RefSeq" id="WP_011498754.1">
    <property type="nucleotide sequence ID" value="NC_007955.1"/>
</dbReference>
<evidence type="ECO:0008006" key="4">
    <source>
        <dbReference type="Google" id="ProtNLM"/>
    </source>
</evidence>
<evidence type="ECO:0000256" key="1">
    <source>
        <dbReference type="SAM" id="Phobius"/>
    </source>
</evidence>
<dbReference type="EMBL" id="CP000300">
    <property type="protein sequence ID" value="ABE51595.1"/>
    <property type="molecule type" value="Genomic_DNA"/>
</dbReference>
<organism evidence="2 3">
    <name type="scientific">Methanococcoides burtonii (strain DSM 6242 / NBRC 107633 / OCM 468 / ACE-M)</name>
    <dbReference type="NCBI Taxonomy" id="259564"/>
    <lineage>
        <taxon>Archaea</taxon>
        <taxon>Methanobacteriati</taxon>
        <taxon>Methanobacteriota</taxon>
        <taxon>Stenosarchaea group</taxon>
        <taxon>Methanomicrobia</taxon>
        <taxon>Methanosarcinales</taxon>
        <taxon>Methanosarcinaceae</taxon>
        <taxon>Methanococcoides</taxon>
    </lineage>
</organism>
<protein>
    <recommendedName>
        <fullName evidence="4">DUF5658 domain-containing protein</fullName>
    </recommendedName>
</protein>
<evidence type="ECO:0000313" key="2">
    <source>
        <dbReference type="EMBL" id="ABE51595.1"/>
    </source>
</evidence>
<feature type="transmembrane region" description="Helical" evidence="1">
    <location>
        <begin position="92"/>
        <end position="113"/>
    </location>
</feature>
<dbReference type="STRING" id="259564.Mbur_0624"/>
<dbReference type="KEGG" id="mbu:Mbur_0624"/>
<gene>
    <name evidence="2" type="ordered locus">Mbur_0624</name>
</gene>
<reference evidence="3" key="1">
    <citation type="journal article" date="2009" name="ISME J.">
        <title>The genome sequence of the psychrophilic archaeon, Methanococcoides burtonii: the role of genome evolution in cold adaptation.</title>
        <authorList>
            <person name="Allen M.A."/>
            <person name="Lauro F.M."/>
            <person name="Williams T.J."/>
            <person name="Burg D."/>
            <person name="Siddiqui K.S."/>
            <person name="De Francisci D."/>
            <person name="Chong K.W."/>
            <person name="Pilak O."/>
            <person name="Chew H.H."/>
            <person name="De Maere M.Z."/>
            <person name="Ting L."/>
            <person name="Katrib M."/>
            <person name="Ng C."/>
            <person name="Sowers K.R."/>
            <person name="Galperin M.Y."/>
            <person name="Anderson I.J."/>
            <person name="Ivanova N."/>
            <person name="Dalin E."/>
            <person name="Martinez M."/>
            <person name="Lapidus A."/>
            <person name="Hauser L."/>
            <person name="Land M."/>
            <person name="Thomas T."/>
            <person name="Cavicchioli R."/>
        </authorList>
    </citation>
    <scope>NUCLEOTIDE SEQUENCE [LARGE SCALE GENOMIC DNA]</scope>
    <source>
        <strain evidence="3">DSM 6242 / NBRC 107633 / OCM 468 / ACE-M</strain>
    </source>
</reference>